<reference evidence="8" key="2">
    <citation type="submission" date="2025-09" db="UniProtKB">
        <authorList>
            <consortium name="Ensembl"/>
        </authorList>
    </citation>
    <scope>IDENTIFICATION</scope>
</reference>
<evidence type="ECO:0000256" key="3">
    <source>
        <dbReference type="ARBA" id="ARBA00022574"/>
    </source>
</evidence>
<dbReference type="GO" id="GO:0090090">
    <property type="term" value="P:negative regulation of canonical Wnt signaling pathway"/>
    <property type="evidence" value="ECO:0007669"/>
    <property type="project" value="TreeGrafter"/>
</dbReference>
<accession>A0A8B9BSA8</accession>
<evidence type="ECO:0000256" key="5">
    <source>
        <dbReference type="ARBA" id="ARBA00023242"/>
    </source>
</evidence>
<dbReference type="AlphaFoldDB" id="A0A8B9BSA8"/>
<keyword evidence="9" id="KW-1185">Reference proteome</keyword>
<dbReference type="CDD" id="cd00200">
    <property type="entry name" value="WD40"/>
    <property type="match status" value="1"/>
</dbReference>
<dbReference type="InterPro" id="IPR015943">
    <property type="entry name" value="WD40/YVTN_repeat-like_dom_sf"/>
</dbReference>
<feature type="repeat" description="WD" evidence="6">
    <location>
        <begin position="590"/>
        <end position="631"/>
    </location>
</feature>
<evidence type="ECO:0000256" key="4">
    <source>
        <dbReference type="ARBA" id="ARBA00022737"/>
    </source>
</evidence>
<feature type="region of interest" description="Disordered" evidence="7">
    <location>
        <begin position="1"/>
        <end position="83"/>
    </location>
</feature>
<dbReference type="Ensembl" id="ENSABRT00000012402.1">
    <property type="protein sequence ID" value="ENSABRP00000008700.1"/>
    <property type="gene ID" value="ENSABRG00000007124.1"/>
</dbReference>
<dbReference type="GO" id="GO:0005654">
    <property type="term" value="C:nucleoplasm"/>
    <property type="evidence" value="ECO:0007669"/>
    <property type="project" value="Ensembl"/>
</dbReference>
<feature type="compositionally biased region" description="Polar residues" evidence="7">
    <location>
        <begin position="337"/>
        <end position="349"/>
    </location>
</feature>
<sequence length="790" mass="83375">MRFRNPGQLRGAGRRGLPTPALPGQGEAAPSPQARGSSSPAPPPLWELRGQVNPLLSPRNSWGRVPKSGTAGAAGRSRRAPRGVQGAGCARCRVCKVPGVRGRAAALLLCHGHVEAAGWREGTVSAQGWEPRGGEENIATSAAAAALLFGSPFPPLLTQRLQKAPLELSGLKALLSGVLPGTPTPLGLIPPLCAFPVPFVSFGLRPLCRPMGLQSASVPAVFLQNNSVSPSESLRASEKHRSSTDYSIDSKKRKAEEKDSMSRYDSDGDKSDDLVVDVSNEDPATPRVSPAHSPPENGIDKARGLKKGDAPNSPASVASSSSTPSSKTKDLGHNDKSSTPGLKSNTPTPRNDAPTPGTSSTPGLRPMPGKPSGMDPLASALRTPISIAGSYAAPFAMMGHHEMNGSLTSPGAYAGLHNIPPQMSAAAAAAAAYGRSPMVGFDPHPPMRAPGLPTSLASIPGGKPAYSFHVSADGQMQPVPFPHDALAGPGIPRHARQINTLSHGEVVCAVTISNPTRHVYTGGKGCVKIWDISQPGSKSPISQLDCLNRDNYIRSCKLLPDGRSLIVGGEASTLSIWDLAAPTPRIKAELTSSAPACYALAISPDAKVCFSCCSDGNIAVWDLHNQTLVRQFQGHTDGASCIDISHDGTKLWTGGLDNTVRSWDLREGRQLQQHDFTSQIFSLGYCPTGEWLAVGMESSNVEVLHHTKPDKYQLHLHESCVLSLKFAYCGKWFVSTGKDNLLNAWRTPYGASIFQSKESSSVLSCDISADDKYIVTGSGDKKATVYEVIY</sequence>
<dbReference type="PRINTS" id="PR01850">
    <property type="entry name" value="GROUCHOFAMLY"/>
</dbReference>
<keyword evidence="5" id="KW-0539">Nucleus</keyword>
<feature type="region of interest" description="Disordered" evidence="7">
    <location>
        <begin position="229"/>
        <end position="378"/>
    </location>
</feature>
<dbReference type="InterPro" id="IPR009146">
    <property type="entry name" value="Groucho_enhance"/>
</dbReference>
<evidence type="ECO:0000313" key="9">
    <source>
        <dbReference type="Proteomes" id="UP000694426"/>
    </source>
</evidence>
<evidence type="ECO:0000256" key="6">
    <source>
        <dbReference type="PROSITE-ProRule" id="PRU00221"/>
    </source>
</evidence>
<name>A0A8B9BSA8_9AVES</name>
<dbReference type="SMART" id="SM00320">
    <property type="entry name" value="WD40"/>
    <property type="match status" value="7"/>
</dbReference>
<dbReference type="Pfam" id="PF00400">
    <property type="entry name" value="WD40"/>
    <property type="match status" value="6"/>
</dbReference>
<evidence type="ECO:0000313" key="8">
    <source>
        <dbReference type="Ensembl" id="ENSABRP00000008700.1"/>
    </source>
</evidence>
<dbReference type="InterPro" id="IPR001680">
    <property type="entry name" value="WD40_rpt"/>
</dbReference>
<dbReference type="SUPFAM" id="SSF50978">
    <property type="entry name" value="WD40 repeat-like"/>
    <property type="match status" value="1"/>
</dbReference>
<dbReference type="GO" id="GO:0120163">
    <property type="term" value="P:negative regulation of cold-induced thermogenesis"/>
    <property type="evidence" value="ECO:0007669"/>
    <property type="project" value="Ensembl"/>
</dbReference>
<feature type="compositionally biased region" description="Low complexity" evidence="7">
    <location>
        <begin position="310"/>
        <end position="326"/>
    </location>
</feature>
<dbReference type="GO" id="GO:0003714">
    <property type="term" value="F:transcription corepressor activity"/>
    <property type="evidence" value="ECO:0007669"/>
    <property type="project" value="TreeGrafter"/>
</dbReference>
<dbReference type="GeneTree" id="ENSGT01030000234519"/>
<dbReference type="GO" id="GO:1990907">
    <property type="term" value="C:beta-catenin-TCF complex"/>
    <property type="evidence" value="ECO:0007669"/>
    <property type="project" value="Ensembl"/>
</dbReference>
<evidence type="ECO:0000256" key="1">
    <source>
        <dbReference type="ARBA" id="ARBA00004123"/>
    </source>
</evidence>
<proteinExistence type="inferred from homology"/>
<dbReference type="PANTHER" id="PTHR10814">
    <property type="entry name" value="TRANSDUCIN-LIKE ENHANCER PROTEIN"/>
    <property type="match status" value="1"/>
</dbReference>
<evidence type="ECO:0000256" key="2">
    <source>
        <dbReference type="ARBA" id="ARBA00005969"/>
    </source>
</evidence>
<dbReference type="PANTHER" id="PTHR10814:SF24">
    <property type="entry name" value="TRANSDUCIN-LIKE ENHANCER PROTEIN 3"/>
    <property type="match status" value="1"/>
</dbReference>
<dbReference type="FunFam" id="2.130.10.10:FF:000001">
    <property type="entry name" value="transducin-like enhancer protein 3 isoform X1"/>
    <property type="match status" value="1"/>
</dbReference>
<keyword evidence="4" id="KW-0677">Repeat</keyword>
<dbReference type="InterPro" id="IPR019775">
    <property type="entry name" value="WD40_repeat_CS"/>
</dbReference>
<feature type="repeat" description="WD" evidence="6">
    <location>
        <begin position="632"/>
        <end position="673"/>
    </location>
</feature>
<dbReference type="PROSITE" id="PS50294">
    <property type="entry name" value="WD_REPEATS_REGION"/>
    <property type="match status" value="1"/>
</dbReference>
<comment type="subcellular location">
    <subcellularLocation>
        <location evidence="1">Nucleus</location>
    </subcellularLocation>
</comment>
<reference evidence="8" key="1">
    <citation type="submission" date="2025-08" db="UniProtKB">
        <authorList>
            <consortium name="Ensembl"/>
        </authorList>
    </citation>
    <scope>IDENTIFICATION</scope>
</reference>
<feature type="compositionally biased region" description="Basic and acidic residues" evidence="7">
    <location>
        <begin position="298"/>
        <end position="309"/>
    </location>
</feature>
<comment type="similarity">
    <text evidence="2">Belongs to the WD repeat Groucho/TLE family.</text>
</comment>
<evidence type="ECO:0000256" key="7">
    <source>
        <dbReference type="SAM" id="MobiDB-lite"/>
    </source>
</evidence>
<feature type="compositionally biased region" description="Basic and acidic residues" evidence="7">
    <location>
        <begin position="235"/>
        <end position="273"/>
    </location>
</feature>
<dbReference type="PROSITE" id="PS00678">
    <property type="entry name" value="WD_REPEATS_1"/>
    <property type="match status" value="2"/>
</dbReference>
<dbReference type="PROSITE" id="PS50082">
    <property type="entry name" value="WD_REPEATS_2"/>
    <property type="match status" value="2"/>
</dbReference>
<dbReference type="Gene3D" id="2.130.10.10">
    <property type="entry name" value="YVTN repeat-like/Quinoprotein amine dehydrogenase"/>
    <property type="match status" value="1"/>
</dbReference>
<feature type="compositionally biased region" description="Basic and acidic residues" evidence="7">
    <location>
        <begin position="327"/>
        <end position="336"/>
    </location>
</feature>
<dbReference type="Proteomes" id="UP000694426">
    <property type="component" value="Unplaced"/>
</dbReference>
<gene>
    <name evidence="8" type="primary">TLE3</name>
</gene>
<organism evidence="8 9">
    <name type="scientific">Anser brachyrhynchus</name>
    <name type="common">Pink-footed goose</name>
    <dbReference type="NCBI Taxonomy" id="132585"/>
    <lineage>
        <taxon>Eukaryota</taxon>
        <taxon>Metazoa</taxon>
        <taxon>Chordata</taxon>
        <taxon>Craniata</taxon>
        <taxon>Vertebrata</taxon>
        <taxon>Euteleostomi</taxon>
        <taxon>Archelosauria</taxon>
        <taxon>Archosauria</taxon>
        <taxon>Dinosauria</taxon>
        <taxon>Saurischia</taxon>
        <taxon>Theropoda</taxon>
        <taxon>Coelurosauria</taxon>
        <taxon>Aves</taxon>
        <taxon>Neognathae</taxon>
        <taxon>Galloanserae</taxon>
        <taxon>Anseriformes</taxon>
        <taxon>Anatidae</taxon>
        <taxon>Anserinae</taxon>
        <taxon>Anser</taxon>
    </lineage>
</organism>
<dbReference type="InterPro" id="IPR036322">
    <property type="entry name" value="WD40_repeat_dom_sf"/>
</dbReference>
<protein>
    <submittedName>
        <fullName evidence="8">TLE family member 3, transcriptional corepressor</fullName>
    </submittedName>
</protein>
<keyword evidence="3 6" id="KW-0853">WD repeat</keyword>